<dbReference type="Proteomes" id="UP000245959">
    <property type="component" value="Unassembled WGS sequence"/>
</dbReference>
<reference evidence="3 4" key="1">
    <citation type="submission" date="2018-04" db="EMBL/GenBank/DDBJ databases">
        <title>Genomic Encyclopedia of Type Strains, Phase IV (KMG-IV): sequencing the most valuable type-strain genomes for metagenomic binning, comparative biology and taxonomic classification.</title>
        <authorList>
            <person name="Goeker M."/>
        </authorList>
    </citation>
    <scope>NUCLEOTIDE SEQUENCE [LARGE SCALE GENOMIC DNA]</scope>
    <source>
        <strain evidence="3 4">DSM 14823</strain>
    </source>
</reference>
<name>A0A2U1ARU0_9BACT</name>
<evidence type="ECO:0000313" key="3">
    <source>
        <dbReference type="EMBL" id="PVY39146.1"/>
    </source>
</evidence>
<dbReference type="InterPro" id="IPR012902">
    <property type="entry name" value="N_methyl_site"/>
</dbReference>
<dbReference type="EMBL" id="QEKH01000022">
    <property type="protein sequence ID" value="PVY39146.1"/>
    <property type="molecule type" value="Genomic_DNA"/>
</dbReference>
<dbReference type="GeneID" id="78296059"/>
<dbReference type="NCBIfam" id="TIGR02532">
    <property type="entry name" value="IV_pilin_GFxxxE"/>
    <property type="match status" value="1"/>
</dbReference>
<organism evidence="3 4">
    <name type="scientific">Victivallis vadensis</name>
    <dbReference type="NCBI Taxonomy" id="172901"/>
    <lineage>
        <taxon>Bacteria</taxon>
        <taxon>Pseudomonadati</taxon>
        <taxon>Lentisphaerota</taxon>
        <taxon>Lentisphaeria</taxon>
        <taxon>Victivallales</taxon>
        <taxon>Victivallaceae</taxon>
        <taxon>Victivallis</taxon>
    </lineage>
</organism>
<feature type="region of interest" description="Disordered" evidence="1">
    <location>
        <begin position="68"/>
        <end position="97"/>
    </location>
</feature>
<dbReference type="InterPro" id="IPR045584">
    <property type="entry name" value="Pilin-like"/>
</dbReference>
<proteinExistence type="predicted"/>
<protein>
    <submittedName>
        <fullName evidence="3">Prepilin-type N-terminal cleavage/methylation domain-containing protein/prepilin-type processing-associated H-X9-DG protein</fullName>
    </submittedName>
</protein>
<dbReference type="AlphaFoldDB" id="A0A2U1ARU0"/>
<keyword evidence="2" id="KW-0812">Transmembrane</keyword>
<feature type="transmembrane region" description="Helical" evidence="2">
    <location>
        <begin position="140"/>
        <end position="161"/>
    </location>
</feature>
<keyword evidence="4" id="KW-1185">Reference proteome</keyword>
<dbReference type="RefSeq" id="WP_116884767.1">
    <property type="nucleotide sequence ID" value="NZ_QEKH01000022.1"/>
</dbReference>
<dbReference type="SUPFAM" id="SSF54523">
    <property type="entry name" value="Pili subunits"/>
    <property type="match status" value="1"/>
</dbReference>
<dbReference type="OrthoDB" id="279149at2"/>
<comment type="caution">
    <text evidence="3">The sequence shown here is derived from an EMBL/GenBank/DDBJ whole genome shotgun (WGS) entry which is preliminary data.</text>
</comment>
<keyword evidence="2" id="KW-0472">Membrane</keyword>
<sequence>MKTRNFTLIELLVIKTCQIYYFLSYTALRKREGFGGEKAATSAASLPVPTNLNISLIPRKLSRLRQCSASGKSEQKREVAFPQKSGKTTSRYCGSSSHHRPTASLHCTAPYPAPAPCRTQGARGAADTPPAYRHVRPFTLIELLVVIAIIAILAGMLLPALNQARDKAKSTKCAGSLKQMGLTEQIYASDYNGYGVYGAYSDSSGSKNYWVKNETYLKMLGLKFKGDDPQFVTPSFLCPNGTLVNQSGRNKDGFADMSVVYGRNNEFGTSWRTPNHRVTKIDRLRNPSGKLAVMDANDWNAEYPKANYNTNYLMTGEVLPSVDNVMPAYRHARKLNAAFYDGHVKAGIDWREICDTQTPNRPSDPKSSEIYDQYWNLWPDKQ</sequence>
<feature type="compositionally biased region" description="Polar residues" evidence="1">
    <location>
        <begin position="85"/>
        <end position="96"/>
    </location>
</feature>
<dbReference type="PANTHER" id="PTHR30093">
    <property type="entry name" value="GENERAL SECRETION PATHWAY PROTEIN G"/>
    <property type="match status" value="1"/>
</dbReference>
<gene>
    <name evidence="3" type="ORF">C8D82_12221</name>
</gene>
<dbReference type="PANTHER" id="PTHR30093:SF2">
    <property type="entry name" value="TYPE II SECRETION SYSTEM PROTEIN H"/>
    <property type="match status" value="1"/>
</dbReference>
<evidence type="ECO:0000256" key="1">
    <source>
        <dbReference type="SAM" id="MobiDB-lite"/>
    </source>
</evidence>
<evidence type="ECO:0000313" key="4">
    <source>
        <dbReference type="Proteomes" id="UP000245959"/>
    </source>
</evidence>
<keyword evidence="2" id="KW-1133">Transmembrane helix</keyword>
<evidence type="ECO:0000256" key="2">
    <source>
        <dbReference type="SAM" id="Phobius"/>
    </source>
</evidence>
<accession>A0A2U1ARU0</accession>
<dbReference type="Gene3D" id="3.30.700.10">
    <property type="entry name" value="Glycoprotein, Type 4 Pilin"/>
    <property type="match status" value="1"/>
</dbReference>